<comment type="caution">
    <text evidence="7">The sequence shown here is derived from an EMBL/GenBank/DDBJ whole genome shotgun (WGS) entry which is preliminary data.</text>
</comment>
<feature type="transmembrane region" description="Helical" evidence="6">
    <location>
        <begin position="257"/>
        <end position="280"/>
    </location>
</feature>
<dbReference type="InterPro" id="IPR002797">
    <property type="entry name" value="Polysacc_synth"/>
</dbReference>
<dbReference type="PANTHER" id="PTHR30250">
    <property type="entry name" value="PST FAMILY PREDICTED COLANIC ACID TRANSPORTER"/>
    <property type="match status" value="1"/>
</dbReference>
<dbReference type="RefSeq" id="WP_007204957.1">
    <property type="nucleotide sequence ID" value="NZ_CH672414.1"/>
</dbReference>
<sequence length="440" mass="46261">MLKRFSLTALVRILGAGANLVLMLAITWLTGAVEAGIFLFGYSIMTILATVSRLGSELSGLREVAALHDSGTPEQVSRAVRVRIILTTALSISFAGLFALVFAPFAEARFGGDHTSTSIVLLGLGLPALALLGLFTEFLKAVDRATIAVLYQNTTVPGFTVVGLGAAALVQPVGASATAAAMLIATWITLGLAALTFLKWWRTQPIQLGTVERSVVMGDFIQILRDAPALVVVSSTSIIMQWIGSVLLGFLADARHVAGFSVAVRLSITVSIVNSAVISVMSPRMAAAHSAGNIAVLRRLAQQTSLVIMAITAPVLLSIYAFAGFWLSFFGPDFASYAAELRVLVLGQVIAAAIGHSGTVLVMANLYREARFTSIVASLSLVATMLFAIPFFGTLGASAALSFAVVAGHLAGVILTRRNLNFWTVPTEYGDVLYAIRGSS</sequence>
<evidence type="ECO:0000313" key="8">
    <source>
        <dbReference type="Proteomes" id="UP000004507"/>
    </source>
</evidence>
<keyword evidence="3 6" id="KW-0812">Transmembrane</keyword>
<keyword evidence="4 6" id="KW-1133">Transmembrane helix</keyword>
<protein>
    <submittedName>
        <fullName evidence="7">Probable polysaccharide biosynthesis related protein</fullName>
    </submittedName>
</protein>
<feature type="transmembrane region" description="Helical" evidence="6">
    <location>
        <begin position="375"/>
        <end position="393"/>
    </location>
</feature>
<feature type="transmembrane region" description="Helical" evidence="6">
    <location>
        <begin position="148"/>
        <end position="170"/>
    </location>
</feature>
<feature type="transmembrane region" description="Helical" evidence="6">
    <location>
        <begin position="176"/>
        <end position="198"/>
    </location>
</feature>
<dbReference type="PANTHER" id="PTHR30250:SF11">
    <property type="entry name" value="O-ANTIGEN TRANSPORTER-RELATED"/>
    <property type="match status" value="1"/>
</dbReference>
<feature type="transmembrane region" description="Helical" evidence="6">
    <location>
        <begin position="227"/>
        <end position="251"/>
    </location>
</feature>
<dbReference type="eggNOG" id="COG2244">
    <property type="taxonomic scope" value="Bacteria"/>
</dbReference>
<feature type="transmembrane region" description="Helical" evidence="6">
    <location>
        <begin position="306"/>
        <end position="329"/>
    </location>
</feature>
<evidence type="ECO:0000256" key="2">
    <source>
        <dbReference type="ARBA" id="ARBA00022475"/>
    </source>
</evidence>
<evidence type="ECO:0000256" key="1">
    <source>
        <dbReference type="ARBA" id="ARBA00004651"/>
    </source>
</evidence>
<dbReference type="EMBL" id="AAMS01000005">
    <property type="protein sequence ID" value="EAQ06419.1"/>
    <property type="molecule type" value="Genomic_DNA"/>
</dbReference>
<dbReference type="Proteomes" id="UP000004507">
    <property type="component" value="Unassembled WGS sequence"/>
</dbReference>
<dbReference type="Pfam" id="PF01943">
    <property type="entry name" value="Polysacc_synt"/>
    <property type="match status" value="1"/>
</dbReference>
<feature type="transmembrane region" description="Helical" evidence="6">
    <location>
        <begin position="341"/>
        <end position="363"/>
    </location>
</feature>
<evidence type="ECO:0000256" key="6">
    <source>
        <dbReference type="SAM" id="Phobius"/>
    </source>
</evidence>
<evidence type="ECO:0000256" key="3">
    <source>
        <dbReference type="ARBA" id="ARBA00022692"/>
    </source>
</evidence>
<organism evidence="7 8">
    <name type="scientific">Yoonia vestfoldensis SKA53</name>
    <dbReference type="NCBI Taxonomy" id="314232"/>
    <lineage>
        <taxon>Bacteria</taxon>
        <taxon>Pseudomonadati</taxon>
        <taxon>Pseudomonadota</taxon>
        <taxon>Alphaproteobacteria</taxon>
        <taxon>Rhodobacterales</taxon>
        <taxon>Paracoccaceae</taxon>
        <taxon>Yoonia</taxon>
    </lineage>
</organism>
<keyword evidence="2" id="KW-1003">Cell membrane</keyword>
<accession>A3V695</accession>
<gene>
    <name evidence="7" type="ORF">SKA53_05008</name>
</gene>
<keyword evidence="5 6" id="KW-0472">Membrane</keyword>
<dbReference type="InterPro" id="IPR050833">
    <property type="entry name" value="Poly_Biosynth_Transport"/>
</dbReference>
<evidence type="ECO:0000256" key="5">
    <source>
        <dbReference type="ARBA" id="ARBA00023136"/>
    </source>
</evidence>
<dbReference type="STRING" id="314232.SKA53_05008"/>
<feature type="transmembrane region" description="Helical" evidence="6">
    <location>
        <begin position="84"/>
        <end position="106"/>
    </location>
</feature>
<feature type="transmembrane region" description="Helical" evidence="6">
    <location>
        <begin position="118"/>
        <end position="136"/>
    </location>
</feature>
<dbReference type="HOGENOM" id="CLU_622271_0_0_5"/>
<dbReference type="GO" id="GO:0005886">
    <property type="term" value="C:plasma membrane"/>
    <property type="evidence" value="ECO:0007669"/>
    <property type="project" value="UniProtKB-SubCell"/>
</dbReference>
<proteinExistence type="predicted"/>
<evidence type="ECO:0000256" key="4">
    <source>
        <dbReference type="ARBA" id="ARBA00022989"/>
    </source>
</evidence>
<dbReference type="AlphaFoldDB" id="A3V695"/>
<name>A3V695_9RHOB</name>
<comment type="subcellular location">
    <subcellularLocation>
        <location evidence="1">Cell membrane</location>
        <topology evidence="1">Multi-pass membrane protein</topology>
    </subcellularLocation>
</comment>
<evidence type="ECO:0000313" key="7">
    <source>
        <dbReference type="EMBL" id="EAQ06419.1"/>
    </source>
</evidence>
<dbReference type="OrthoDB" id="7594524at2"/>
<keyword evidence="8" id="KW-1185">Reference proteome</keyword>
<feature type="transmembrane region" description="Helical" evidence="6">
    <location>
        <begin position="399"/>
        <end position="416"/>
    </location>
</feature>
<reference evidence="7 8" key="1">
    <citation type="submission" date="2006-01" db="EMBL/GenBank/DDBJ databases">
        <authorList>
            <person name="Hagstrom A."/>
            <person name="Ferriera S."/>
            <person name="Johnson J."/>
            <person name="Kravitz S."/>
            <person name="Halpern A."/>
            <person name="Remington K."/>
            <person name="Beeson K."/>
            <person name="Tran B."/>
            <person name="Rogers Y.-H."/>
            <person name="Friedman R."/>
            <person name="Venter J.C."/>
        </authorList>
    </citation>
    <scope>NUCLEOTIDE SEQUENCE [LARGE SCALE GENOMIC DNA]</scope>
    <source>
        <strain evidence="7 8">SKA53</strain>
    </source>
</reference>